<dbReference type="PANTHER" id="PTHR34460:SF2">
    <property type="entry name" value="OS04G0405500 PROTEIN"/>
    <property type="match status" value="1"/>
</dbReference>
<sequence>MLCETHPYRNSTPGGICAFCLQEKLGKLVSSSFPVAVFPSSSSSSASPSFRSDGLAGGKAAPPERRAKLPFLLIRMKNKKEKDSAAIVFKRSKSAAAMGFLDENYVEDCGRRRFWSFLQMHRCARKPPPPPIRSKAADGDDERRRVSRSRSVGCGSRTFSGDFFERISTGFGDCTLRRAESQRENAPPRPKHAERVKCGGLFSMMTSSSSSSSSSASSYW</sequence>
<dbReference type="PANTHER" id="PTHR34460">
    <property type="entry name" value="VITELLOGENIN-LIKE PROTEIN"/>
    <property type="match status" value="1"/>
</dbReference>
<dbReference type="OrthoDB" id="1693686at2759"/>
<proteinExistence type="predicted"/>
<keyword evidence="3" id="KW-1185">Reference proteome</keyword>
<gene>
    <name evidence="2" type="ORF">M569_11727</name>
</gene>
<feature type="compositionally biased region" description="Basic and acidic residues" evidence="1">
    <location>
        <begin position="135"/>
        <end position="144"/>
    </location>
</feature>
<evidence type="ECO:0000313" key="2">
    <source>
        <dbReference type="EMBL" id="EPS63060.1"/>
    </source>
</evidence>
<dbReference type="AlphaFoldDB" id="S8C8D9"/>
<name>S8C8D9_9LAMI</name>
<reference evidence="2 3" key="1">
    <citation type="journal article" date="2013" name="BMC Genomics">
        <title>The miniature genome of a carnivorous plant Genlisea aurea contains a low number of genes and short non-coding sequences.</title>
        <authorList>
            <person name="Leushkin E.V."/>
            <person name="Sutormin R.A."/>
            <person name="Nabieva E.R."/>
            <person name="Penin A.A."/>
            <person name="Kondrashov A.S."/>
            <person name="Logacheva M.D."/>
        </authorList>
    </citation>
    <scope>NUCLEOTIDE SEQUENCE [LARGE SCALE GENOMIC DNA]</scope>
</reference>
<feature type="compositionally biased region" description="Low complexity" evidence="1">
    <location>
        <begin position="39"/>
        <end position="50"/>
    </location>
</feature>
<feature type="region of interest" description="Disordered" evidence="1">
    <location>
        <begin position="126"/>
        <end position="152"/>
    </location>
</feature>
<accession>S8C8D9</accession>
<comment type="caution">
    <text evidence="2">The sequence shown here is derived from an EMBL/GenBank/DDBJ whole genome shotgun (WGS) entry which is preliminary data.</text>
</comment>
<evidence type="ECO:0000313" key="3">
    <source>
        <dbReference type="Proteomes" id="UP000015453"/>
    </source>
</evidence>
<dbReference type="Proteomes" id="UP000015453">
    <property type="component" value="Unassembled WGS sequence"/>
</dbReference>
<protein>
    <submittedName>
        <fullName evidence="2">Uncharacterized protein</fullName>
    </submittedName>
</protein>
<feature type="non-terminal residue" evidence="2">
    <location>
        <position position="220"/>
    </location>
</feature>
<evidence type="ECO:0000256" key="1">
    <source>
        <dbReference type="SAM" id="MobiDB-lite"/>
    </source>
</evidence>
<organism evidence="2 3">
    <name type="scientific">Genlisea aurea</name>
    <dbReference type="NCBI Taxonomy" id="192259"/>
    <lineage>
        <taxon>Eukaryota</taxon>
        <taxon>Viridiplantae</taxon>
        <taxon>Streptophyta</taxon>
        <taxon>Embryophyta</taxon>
        <taxon>Tracheophyta</taxon>
        <taxon>Spermatophyta</taxon>
        <taxon>Magnoliopsida</taxon>
        <taxon>eudicotyledons</taxon>
        <taxon>Gunneridae</taxon>
        <taxon>Pentapetalae</taxon>
        <taxon>asterids</taxon>
        <taxon>lamiids</taxon>
        <taxon>Lamiales</taxon>
        <taxon>Lentibulariaceae</taxon>
        <taxon>Genlisea</taxon>
    </lineage>
</organism>
<feature type="region of interest" description="Disordered" evidence="1">
    <location>
        <begin position="39"/>
        <end position="62"/>
    </location>
</feature>
<dbReference type="EMBL" id="AUSU01005722">
    <property type="protein sequence ID" value="EPS63060.1"/>
    <property type="molecule type" value="Genomic_DNA"/>
</dbReference>